<feature type="transmembrane region" description="Helical" evidence="6">
    <location>
        <begin position="60"/>
        <end position="78"/>
    </location>
</feature>
<gene>
    <name evidence="9" type="ORF">EKH83_10335</name>
    <name evidence="8" type="ORF">F1649_07890</name>
</gene>
<dbReference type="PANTHER" id="PTHR40077:SF1">
    <property type="entry name" value="MEMBRANE PROTEIN"/>
    <property type="match status" value="1"/>
</dbReference>
<sequence length="125" mass="13960">MPDSPSAQNTHTMNNNYIAKLIQLRRTGFCEAVSFVVLLCVAMPLKYYYDYPLAVKYTGWAHGLLFIIYIAAVLRAAYAGSWGLKRIAIFLTAAFVPLAPFFLEKSLKTETEELRNSATAKLTSS</sequence>
<dbReference type="EMBL" id="RXOC01000006">
    <property type="protein sequence ID" value="RXF69650.1"/>
    <property type="molecule type" value="Genomic_DNA"/>
</dbReference>
<evidence type="ECO:0000259" key="7">
    <source>
        <dbReference type="Pfam" id="PF12823"/>
    </source>
</evidence>
<evidence type="ECO:0000313" key="9">
    <source>
        <dbReference type="EMBL" id="RXF69650.1"/>
    </source>
</evidence>
<dbReference type="Proteomes" id="UP000322918">
    <property type="component" value="Unassembled WGS sequence"/>
</dbReference>
<keyword evidence="11" id="KW-1185">Reference proteome</keyword>
<feature type="transmembrane region" description="Helical" evidence="6">
    <location>
        <begin position="87"/>
        <end position="103"/>
    </location>
</feature>
<keyword evidence="4 6" id="KW-1133">Transmembrane helix</keyword>
<evidence type="ECO:0000256" key="5">
    <source>
        <dbReference type="ARBA" id="ARBA00023136"/>
    </source>
</evidence>
<feature type="transmembrane region" description="Helical" evidence="6">
    <location>
        <begin position="29"/>
        <end position="48"/>
    </location>
</feature>
<dbReference type="EMBL" id="VWNE01000010">
    <property type="protein sequence ID" value="KAA8483797.1"/>
    <property type="molecule type" value="Genomic_DNA"/>
</dbReference>
<dbReference type="GO" id="GO:0005886">
    <property type="term" value="C:plasma membrane"/>
    <property type="evidence" value="ECO:0007669"/>
    <property type="project" value="UniProtKB-SubCell"/>
</dbReference>
<accession>A0A4Q0M8Y7</accession>
<evidence type="ECO:0000256" key="3">
    <source>
        <dbReference type="ARBA" id="ARBA00022692"/>
    </source>
</evidence>
<dbReference type="Proteomes" id="UP000290848">
    <property type="component" value="Unassembled WGS sequence"/>
</dbReference>
<evidence type="ECO:0000256" key="2">
    <source>
        <dbReference type="ARBA" id="ARBA00022475"/>
    </source>
</evidence>
<name>A0A4Q0M8Y7_9SPHI</name>
<evidence type="ECO:0000313" key="10">
    <source>
        <dbReference type="Proteomes" id="UP000290848"/>
    </source>
</evidence>
<feature type="domain" description="DUF3817" evidence="7">
    <location>
        <begin position="24"/>
        <end position="108"/>
    </location>
</feature>
<keyword evidence="5 6" id="KW-0472">Membrane</keyword>
<comment type="subcellular location">
    <subcellularLocation>
        <location evidence="1">Cell membrane</location>
        <topology evidence="1">Multi-pass membrane protein</topology>
    </subcellularLocation>
</comment>
<comment type="caution">
    <text evidence="9">The sequence shown here is derived from an EMBL/GenBank/DDBJ whole genome shotgun (WGS) entry which is preliminary data.</text>
</comment>
<proteinExistence type="predicted"/>
<dbReference type="InterPro" id="IPR023845">
    <property type="entry name" value="DUF3817_TM"/>
</dbReference>
<dbReference type="Pfam" id="PF12823">
    <property type="entry name" value="DUF3817"/>
    <property type="match status" value="1"/>
</dbReference>
<evidence type="ECO:0000256" key="1">
    <source>
        <dbReference type="ARBA" id="ARBA00004651"/>
    </source>
</evidence>
<keyword evidence="2" id="KW-1003">Cell membrane</keyword>
<dbReference type="OrthoDB" id="1121311at2"/>
<evidence type="ECO:0000256" key="4">
    <source>
        <dbReference type="ARBA" id="ARBA00022989"/>
    </source>
</evidence>
<evidence type="ECO:0000313" key="8">
    <source>
        <dbReference type="EMBL" id="KAA8483797.1"/>
    </source>
</evidence>
<reference evidence="9 10" key="1">
    <citation type="submission" date="2018-12" db="EMBL/GenBank/DDBJ databases">
        <title>The Draft Genome Sequence of the Soil Bacterium Pedobacter tournemirensis R1.</title>
        <authorList>
            <person name="He J."/>
        </authorList>
    </citation>
    <scope>NUCLEOTIDE SEQUENCE [LARGE SCALE GENOMIC DNA]</scope>
    <source>
        <strain evidence="9 10">R1</strain>
    </source>
</reference>
<dbReference type="PANTHER" id="PTHR40077">
    <property type="entry name" value="MEMBRANE PROTEIN-RELATED"/>
    <property type="match status" value="1"/>
</dbReference>
<keyword evidence="3 6" id="KW-0812">Transmembrane</keyword>
<reference evidence="8 11" key="2">
    <citation type="submission" date="2019-09" db="EMBL/GenBank/DDBJ databases">
        <title>Pararcticibacter amylolyticus gen. nov., sp. nov., isolated from a rottenly hemp rope, and reclassification of Pedobacter tournemirensis as Pararcticibacter tournemirensis comb. nov.</title>
        <authorList>
            <person name="Cai Y."/>
        </authorList>
    </citation>
    <scope>NUCLEOTIDE SEQUENCE [LARGE SCALE GENOMIC DNA]</scope>
    <source>
        <strain evidence="8 11">TF5-37.2-LB10</strain>
    </source>
</reference>
<protein>
    <submittedName>
        <fullName evidence="9">DUF3817 domain-containing protein</fullName>
    </submittedName>
</protein>
<dbReference type="AlphaFoldDB" id="A0A4Q0M8Y7"/>
<dbReference type="NCBIfam" id="TIGR03954">
    <property type="entry name" value="integ_memb_HG"/>
    <property type="match status" value="1"/>
</dbReference>
<organism evidence="9 10">
    <name type="scientific">Arcticibacter tournemirensis</name>
    <dbReference type="NCBI Taxonomy" id="699437"/>
    <lineage>
        <taxon>Bacteria</taxon>
        <taxon>Pseudomonadati</taxon>
        <taxon>Bacteroidota</taxon>
        <taxon>Sphingobacteriia</taxon>
        <taxon>Sphingobacteriales</taxon>
        <taxon>Sphingobacteriaceae</taxon>
        <taxon>Arcticibacter</taxon>
    </lineage>
</organism>
<evidence type="ECO:0000256" key="6">
    <source>
        <dbReference type="SAM" id="Phobius"/>
    </source>
</evidence>
<evidence type="ECO:0000313" key="11">
    <source>
        <dbReference type="Proteomes" id="UP000322918"/>
    </source>
</evidence>